<dbReference type="PRINTS" id="PR00455">
    <property type="entry name" value="HTHTETR"/>
</dbReference>
<dbReference type="InterPro" id="IPR009057">
    <property type="entry name" value="Homeodomain-like_sf"/>
</dbReference>
<evidence type="ECO:0000256" key="1">
    <source>
        <dbReference type="ARBA" id="ARBA00023125"/>
    </source>
</evidence>
<dbReference type="Gene3D" id="1.10.357.10">
    <property type="entry name" value="Tetracycline Repressor, domain 2"/>
    <property type="match status" value="1"/>
</dbReference>
<accession>A0ABV6ESL9</accession>
<protein>
    <submittedName>
        <fullName evidence="4">TetR/AcrR family transcriptional regulator</fullName>
    </submittedName>
</protein>
<reference evidence="4 5" key="1">
    <citation type="submission" date="2024-09" db="EMBL/GenBank/DDBJ databases">
        <authorList>
            <person name="Sun Q."/>
            <person name="Mori K."/>
        </authorList>
    </citation>
    <scope>NUCLEOTIDE SEQUENCE [LARGE SCALE GENOMIC DNA]</scope>
    <source>
        <strain evidence="4 5">KCTC 23279</strain>
    </source>
</reference>
<gene>
    <name evidence="4" type="ORF">ACFFJ6_11925</name>
</gene>
<dbReference type="Pfam" id="PF00440">
    <property type="entry name" value="TetR_N"/>
    <property type="match status" value="1"/>
</dbReference>
<dbReference type="PROSITE" id="PS50977">
    <property type="entry name" value="HTH_TETR_2"/>
    <property type="match status" value="1"/>
</dbReference>
<keyword evidence="5" id="KW-1185">Reference proteome</keyword>
<name>A0ABV6ESL9_9BRAD</name>
<evidence type="ECO:0000256" key="2">
    <source>
        <dbReference type="PROSITE-ProRule" id="PRU00335"/>
    </source>
</evidence>
<dbReference type="InterPro" id="IPR001647">
    <property type="entry name" value="HTH_TetR"/>
</dbReference>
<comment type="caution">
    <text evidence="4">The sequence shown here is derived from an EMBL/GenBank/DDBJ whole genome shotgun (WGS) entry which is preliminary data.</text>
</comment>
<dbReference type="RefSeq" id="WP_378387894.1">
    <property type="nucleotide sequence ID" value="NZ_JBHLWM010000005.1"/>
</dbReference>
<dbReference type="InterPro" id="IPR050109">
    <property type="entry name" value="HTH-type_TetR-like_transc_reg"/>
</dbReference>
<organism evidence="4 5">
    <name type="scientific">Rhodopseudomonas telluris</name>
    <dbReference type="NCBI Taxonomy" id="644215"/>
    <lineage>
        <taxon>Bacteria</taxon>
        <taxon>Pseudomonadati</taxon>
        <taxon>Pseudomonadota</taxon>
        <taxon>Alphaproteobacteria</taxon>
        <taxon>Hyphomicrobiales</taxon>
        <taxon>Nitrobacteraceae</taxon>
        <taxon>Rhodopseudomonas</taxon>
    </lineage>
</organism>
<evidence type="ECO:0000259" key="3">
    <source>
        <dbReference type="PROSITE" id="PS50977"/>
    </source>
</evidence>
<dbReference type="Pfam" id="PF14246">
    <property type="entry name" value="TetR_C_7"/>
    <property type="match status" value="1"/>
</dbReference>
<dbReference type="InterPro" id="IPR023772">
    <property type="entry name" value="DNA-bd_HTH_TetR-type_CS"/>
</dbReference>
<dbReference type="PANTHER" id="PTHR30055">
    <property type="entry name" value="HTH-TYPE TRANSCRIPTIONAL REGULATOR RUTR"/>
    <property type="match status" value="1"/>
</dbReference>
<evidence type="ECO:0000313" key="5">
    <source>
        <dbReference type="Proteomes" id="UP001589775"/>
    </source>
</evidence>
<evidence type="ECO:0000313" key="4">
    <source>
        <dbReference type="EMBL" id="MFC0241182.1"/>
    </source>
</evidence>
<dbReference type="SUPFAM" id="SSF46689">
    <property type="entry name" value="Homeodomain-like"/>
    <property type="match status" value="1"/>
</dbReference>
<dbReference type="InterPro" id="IPR039536">
    <property type="entry name" value="TetR_C_Proteobacteria"/>
</dbReference>
<proteinExistence type="predicted"/>
<dbReference type="Proteomes" id="UP001589775">
    <property type="component" value="Unassembled WGS sequence"/>
</dbReference>
<sequence length="215" mass="23791">MTVVVSYGQGRVRHLRPKAQQILDAARVIFLDAGFDAASMDAIARHAGVSKATLYAHFENKEDLFEALIRFECQTIGASFYRPDPLAEAWAEELEKLATNLRKLFSENDVPAIYRIIVPVAARFPRLAQIFFEEGPGAAIRDTAAYLQSLSDTGRLKIPDAEIAAEQFIFLVSGDLELRGALCLPGKSKEKSRELARSSIAMFIGHYSMPRSSTP</sequence>
<dbReference type="EMBL" id="JBHLWM010000005">
    <property type="protein sequence ID" value="MFC0241182.1"/>
    <property type="molecule type" value="Genomic_DNA"/>
</dbReference>
<feature type="domain" description="HTH tetR-type" evidence="3">
    <location>
        <begin position="16"/>
        <end position="76"/>
    </location>
</feature>
<dbReference type="Gene3D" id="1.10.10.60">
    <property type="entry name" value="Homeodomain-like"/>
    <property type="match status" value="1"/>
</dbReference>
<dbReference type="PANTHER" id="PTHR30055:SF146">
    <property type="entry name" value="HTH-TYPE TRANSCRIPTIONAL DUAL REGULATOR CECR"/>
    <property type="match status" value="1"/>
</dbReference>
<dbReference type="PROSITE" id="PS01081">
    <property type="entry name" value="HTH_TETR_1"/>
    <property type="match status" value="1"/>
</dbReference>
<feature type="DNA-binding region" description="H-T-H motif" evidence="2">
    <location>
        <begin position="39"/>
        <end position="58"/>
    </location>
</feature>
<keyword evidence="1 2" id="KW-0238">DNA-binding</keyword>